<accession>A0ABS6BRF7</accession>
<organism evidence="1 2">
    <name type="scientific">Clostridium frigoris</name>
    <dbReference type="NCBI Taxonomy" id="205327"/>
    <lineage>
        <taxon>Bacteria</taxon>
        <taxon>Bacillati</taxon>
        <taxon>Bacillota</taxon>
        <taxon>Clostridia</taxon>
        <taxon>Eubacteriales</taxon>
        <taxon>Clostridiaceae</taxon>
        <taxon>Clostridium</taxon>
    </lineage>
</organism>
<dbReference type="Proteomes" id="UP000776252">
    <property type="component" value="Unassembled WGS sequence"/>
</dbReference>
<gene>
    <name evidence="1" type="ORF">KPL37_07050</name>
</gene>
<name>A0ABS6BRF7_9CLOT</name>
<comment type="caution">
    <text evidence="1">The sequence shown here is derived from an EMBL/GenBank/DDBJ whole genome shotgun (WGS) entry which is preliminary data.</text>
</comment>
<dbReference type="EMBL" id="JAHLDV010000010">
    <property type="protein sequence ID" value="MBU3159512.1"/>
    <property type="molecule type" value="Genomic_DNA"/>
</dbReference>
<sequence>METYERLITENEVIRLVILKLECLNFELISKCNTSQTGIDIVLKKGNYRLLIEAKGATSSKKGTPKYGQPFTKSQALVHTSVAIYTAMDLITRHQGEDNYIVGIALPLEKNSIEHVEKVKHVLSKLGIVIFWVNNEKVIIEAPNQEIDLILNYSS</sequence>
<evidence type="ECO:0000313" key="2">
    <source>
        <dbReference type="Proteomes" id="UP000776252"/>
    </source>
</evidence>
<proteinExistence type="predicted"/>
<evidence type="ECO:0000313" key="1">
    <source>
        <dbReference type="EMBL" id="MBU3159512.1"/>
    </source>
</evidence>
<reference evidence="1 2" key="1">
    <citation type="submission" date="2021-06" db="EMBL/GenBank/DDBJ databases">
        <title>Clostridia strains as spoilage organisms.</title>
        <authorList>
            <person name="Wambui J."/>
            <person name="Stephan R."/>
            <person name="Stevens M.J.A."/>
        </authorList>
    </citation>
    <scope>NUCLEOTIDE SEQUENCE [LARGE SCALE GENOMIC DNA]</scope>
    <source>
        <strain evidence="1 2">DSM 14204</strain>
    </source>
</reference>
<keyword evidence="2" id="KW-1185">Reference proteome</keyword>
<protein>
    <submittedName>
        <fullName evidence="1">Uncharacterized protein</fullName>
    </submittedName>
</protein>
<dbReference type="RefSeq" id="WP_216147137.1">
    <property type="nucleotide sequence ID" value="NZ_JAHLDV010000010.1"/>
</dbReference>